<dbReference type="AlphaFoldDB" id="A0A8J4Y2T8"/>
<dbReference type="PANTHER" id="PTHR21174">
    <property type="match status" value="1"/>
</dbReference>
<accession>A0A8J4Y2T8</accession>
<reference evidence="1" key="1">
    <citation type="submission" date="2020-07" db="EMBL/GenBank/DDBJ databases">
        <title>The High-quality genome of the commercially important snow crab, Chionoecetes opilio.</title>
        <authorList>
            <person name="Jeong J.-H."/>
            <person name="Ryu S."/>
        </authorList>
    </citation>
    <scope>NUCLEOTIDE SEQUENCE</scope>
    <source>
        <strain evidence="1">MADBK_172401_WGS</strain>
        <tissue evidence="1">Digestive gland</tissue>
    </source>
</reference>
<comment type="caution">
    <text evidence="1">The sequence shown here is derived from an EMBL/GenBank/DDBJ whole genome shotgun (WGS) entry which is preliminary data.</text>
</comment>
<dbReference type="EMBL" id="JACEEZ010019081">
    <property type="protein sequence ID" value="KAG0716136.1"/>
    <property type="molecule type" value="Genomic_DNA"/>
</dbReference>
<dbReference type="PANTHER" id="PTHR21174:SF0">
    <property type="entry name" value="HD PHOSPHOHYDROLASE FAMILY PROTEIN-RELATED"/>
    <property type="match status" value="1"/>
</dbReference>
<evidence type="ECO:0000313" key="2">
    <source>
        <dbReference type="Proteomes" id="UP000770661"/>
    </source>
</evidence>
<proteinExistence type="predicted"/>
<dbReference type="InterPro" id="IPR009218">
    <property type="entry name" value="HD_phosphohydro"/>
</dbReference>
<dbReference type="OrthoDB" id="330671at2759"/>
<keyword evidence="2" id="KW-1185">Reference proteome</keyword>
<gene>
    <name evidence="1" type="ORF">GWK47_010336</name>
</gene>
<sequence>MEELRGEWDGATSFAPGAVSERWWSSISQQYTAEGRVYHGPNYLAQLFSLYHQHQDKLANPQAVALAIFFHKLEYNPRSCDSELKNVEKFDEFVSEAGEGQQDSAVASAVRALLEASVNNLTEAHMVEGGAGTEDLHYFLDFTTGVLGCPSQEYQQYTTKIQAEYVHLPTASYNQLRLKMLKNLVLMPNIYATPEFQKEREKAARENLQWEIESLQG</sequence>
<organism evidence="1 2">
    <name type="scientific">Chionoecetes opilio</name>
    <name type="common">Atlantic snow crab</name>
    <name type="synonym">Cancer opilio</name>
    <dbReference type="NCBI Taxonomy" id="41210"/>
    <lineage>
        <taxon>Eukaryota</taxon>
        <taxon>Metazoa</taxon>
        <taxon>Ecdysozoa</taxon>
        <taxon>Arthropoda</taxon>
        <taxon>Crustacea</taxon>
        <taxon>Multicrustacea</taxon>
        <taxon>Malacostraca</taxon>
        <taxon>Eumalacostraca</taxon>
        <taxon>Eucarida</taxon>
        <taxon>Decapoda</taxon>
        <taxon>Pleocyemata</taxon>
        <taxon>Brachyura</taxon>
        <taxon>Eubrachyura</taxon>
        <taxon>Majoidea</taxon>
        <taxon>Majidae</taxon>
        <taxon>Chionoecetes</taxon>
    </lineage>
</organism>
<name>A0A8J4Y2T8_CHIOP</name>
<evidence type="ECO:0000313" key="1">
    <source>
        <dbReference type="EMBL" id="KAG0716136.1"/>
    </source>
</evidence>
<dbReference type="PIRSF" id="PIRSF035170">
    <property type="entry name" value="HD_phosphohydro"/>
    <property type="match status" value="1"/>
</dbReference>
<protein>
    <submittedName>
        <fullName evidence="1">Uncharacterized protein</fullName>
    </submittedName>
</protein>
<dbReference type="Proteomes" id="UP000770661">
    <property type="component" value="Unassembled WGS sequence"/>
</dbReference>